<evidence type="ECO:0000313" key="1">
    <source>
        <dbReference type="EMBL" id="KAJ3552160.1"/>
    </source>
</evidence>
<protein>
    <submittedName>
        <fullName evidence="1">Uncharacterized protein</fullName>
    </submittedName>
</protein>
<organism evidence="1 2">
    <name type="scientific">Phlebia brevispora</name>
    <dbReference type="NCBI Taxonomy" id="194682"/>
    <lineage>
        <taxon>Eukaryota</taxon>
        <taxon>Fungi</taxon>
        <taxon>Dikarya</taxon>
        <taxon>Basidiomycota</taxon>
        <taxon>Agaricomycotina</taxon>
        <taxon>Agaricomycetes</taxon>
        <taxon>Polyporales</taxon>
        <taxon>Meruliaceae</taxon>
        <taxon>Phlebia</taxon>
    </lineage>
</organism>
<gene>
    <name evidence="1" type="ORF">NM688_g4299</name>
</gene>
<proteinExistence type="predicted"/>
<sequence>MEAVKGLTGLGVVEQTKRTNEAFEPLLKAHQQEILSFEPKTYRYGSTDRHEASSHVYFPKTTATGSAAILFFVYGGAYVTGAKVLEPPYDLQHKNTGAFFAKQGFVTVIADYRLFPGIKFPDPATDIKDALEWIVINIDKVHQSTPVKADASQIFLMGHSAGATTVATLMLTPELLPYDVRKRIVAVVLNAGVYDLRGEQTFHPLVVREYYGATQALLRRREPLGLLENAPPDVLEGFPPVLAVLAEFDFQPIIVAHKTFVAALKDRIEAPVEELIMKGHNHMSPYNCLFSGEGEQWALDSVAWLKSKIR</sequence>
<dbReference type="Proteomes" id="UP001148662">
    <property type="component" value="Unassembled WGS sequence"/>
</dbReference>
<accession>A0ACC1T3C3</accession>
<comment type="caution">
    <text evidence="1">The sequence shown here is derived from an EMBL/GenBank/DDBJ whole genome shotgun (WGS) entry which is preliminary data.</text>
</comment>
<name>A0ACC1T3C3_9APHY</name>
<keyword evidence="2" id="KW-1185">Reference proteome</keyword>
<reference evidence="1" key="1">
    <citation type="submission" date="2022-07" db="EMBL/GenBank/DDBJ databases">
        <title>Genome Sequence of Phlebia brevispora.</title>
        <authorList>
            <person name="Buettner E."/>
        </authorList>
    </citation>
    <scope>NUCLEOTIDE SEQUENCE</scope>
    <source>
        <strain evidence="1">MPL23</strain>
    </source>
</reference>
<evidence type="ECO:0000313" key="2">
    <source>
        <dbReference type="Proteomes" id="UP001148662"/>
    </source>
</evidence>
<dbReference type="EMBL" id="JANHOG010000698">
    <property type="protein sequence ID" value="KAJ3552160.1"/>
    <property type="molecule type" value="Genomic_DNA"/>
</dbReference>